<dbReference type="PANTHER" id="PTHR43776:SF7">
    <property type="entry name" value="D,D-DIPEPTIDE TRANSPORT ATP-BINDING PROTEIN DDPF-RELATED"/>
    <property type="match status" value="1"/>
</dbReference>
<dbReference type="PROSITE" id="PS50893">
    <property type="entry name" value="ABC_TRANSPORTER_2"/>
    <property type="match status" value="1"/>
</dbReference>
<evidence type="ECO:0000256" key="4">
    <source>
        <dbReference type="ARBA" id="ARBA00022840"/>
    </source>
</evidence>
<keyword evidence="3" id="KW-0547">Nucleotide-binding</keyword>
<comment type="similarity">
    <text evidence="1">Belongs to the ABC transporter superfamily.</text>
</comment>
<gene>
    <name evidence="6" type="ORF">SY1_18630</name>
</gene>
<dbReference type="GO" id="GO:0055085">
    <property type="term" value="P:transmembrane transport"/>
    <property type="evidence" value="ECO:0007669"/>
    <property type="project" value="UniProtKB-ARBA"/>
</dbReference>
<dbReference type="AlphaFoldDB" id="A0AB94IYD3"/>
<dbReference type="SUPFAM" id="SSF52540">
    <property type="entry name" value="P-loop containing nucleoside triphosphate hydrolases"/>
    <property type="match status" value="1"/>
</dbReference>
<proteinExistence type="inferred from homology"/>
<dbReference type="GO" id="GO:0005524">
    <property type="term" value="F:ATP binding"/>
    <property type="evidence" value="ECO:0007669"/>
    <property type="project" value="UniProtKB-KW"/>
</dbReference>
<dbReference type="Proteomes" id="UP000008957">
    <property type="component" value="Chromosome"/>
</dbReference>
<reference evidence="7" key="1">
    <citation type="submission" date="2010-03" db="EMBL/GenBank/DDBJ databases">
        <title>The genome sequence of Synergistetes sp. SGP1.</title>
        <authorList>
            <consortium name="metaHIT consortium -- http://www.metahit.eu/"/>
            <person name="Pajon A."/>
            <person name="Turner K."/>
            <person name="Parkhill J."/>
            <person name="Wade W."/>
            <person name="Vartoukian S."/>
        </authorList>
    </citation>
    <scope>NUCLEOTIDE SEQUENCE [LARGE SCALE GENOMIC DNA]</scope>
    <source>
        <strain evidence="7">SGP1</strain>
    </source>
</reference>
<dbReference type="EMBL" id="FP929056">
    <property type="protein sequence ID" value="CBL28718.1"/>
    <property type="molecule type" value="Genomic_DNA"/>
</dbReference>
<evidence type="ECO:0000256" key="1">
    <source>
        <dbReference type="ARBA" id="ARBA00005417"/>
    </source>
</evidence>
<evidence type="ECO:0000313" key="6">
    <source>
        <dbReference type="EMBL" id="CBL28718.1"/>
    </source>
</evidence>
<evidence type="ECO:0000259" key="5">
    <source>
        <dbReference type="PROSITE" id="PS50893"/>
    </source>
</evidence>
<name>A0AB94IYD3_9BACT</name>
<dbReference type="PROSITE" id="PS00211">
    <property type="entry name" value="ABC_TRANSPORTER_1"/>
    <property type="match status" value="1"/>
</dbReference>
<dbReference type="InterPro" id="IPR017871">
    <property type="entry name" value="ABC_transporter-like_CS"/>
</dbReference>
<keyword evidence="7" id="KW-1185">Reference proteome</keyword>
<keyword evidence="4" id="KW-0067">ATP-binding</keyword>
<evidence type="ECO:0000256" key="3">
    <source>
        <dbReference type="ARBA" id="ARBA00022741"/>
    </source>
</evidence>
<keyword evidence="2" id="KW-0813">Transport</keyword>
<dbReference type="InterPro" id="IPR003593">
    <property type="entry name" value="AAA+_ATPase"/>
</dbReference>
<dbReference type="InterPro" id="IPR050319">
    <property type="entry name" value="ABC_transp_ATP-bind"/>
</dbReference>
<dbReference type="InterPro" id="IPR003439">
    <property type="entry name" value="ABC_transporter-like_ATP-bd"/>
</dbReference>
<dbReference type="PANTHER" id="PTHR43776">
    <property type="entry name" value="TRANSPORT ATP-BINDING PROTEIN"/>
    <property type="match status" value="1"/>
</dbReference>
<dbReference type="InterPro" id="IPR027417">
    <property type="entry name" value="P-loop_NTPase"/>
</dbReference>
<dbReference type="RefSeq" id="WP_015556865.1">
    <property type="nucleotide sequence ID" value="NC_021038.1"/>
</dbReference>
<dbReference type="SMART" id="SM00382">
    <property type="entry name" value="AAA"/>
    <property type="match status" value="1"/>
</dbReference>
<dbReference type="Pfam" id="PF00005">
    <property type="entry name" value="ABC_tran"/>
    <property type="match status" value="1"/>
</dbReference>
<feature type="domain" description="ABC transporter" evidence="5">
    <location>
        <begin position="2"/>
        <end position="209"/>
    </location>
</feature>
<evidence type="ECO:0000313" key="7">
    <source>
        <dbReference type="Proteomes" id="UP000008957"/>
    </source>
</evidence>
<reference evidence="6 7" key="2">
    <citation type="submission" date="2010-03" db="EMBL/GenBank/DDBJ databases">
        <authorList>
            <person name="Pajon A."/>
        </authorList>
    </citation>
    <scope>NUCLEOTIDE SEQUENCE [LARGE SCALE GENOMIC DNA]</scope>
    <source>
        <strain evidence="6 7">SGP1</strain>
    </source>
</reference>
<accession>A0AB94IYD3</accession>
<organism evidence="6 7">
    <name type="scientific">Fretibacterium fastidiosum</name>
    <dbReference type="NCBI Taxonomy" id="651822"/>
    <lineage>
        <taxon>Bacteria</taxon>
        <taxon>Thermotogati</taxon>
        <taxon>Synergistota</taxon>
        <taxon>Synergistia</taxon>
        <taxon>Synergistales</taxon>
        <taxon>Aminobacteriaceae</taxon>
        <taxon>Fretibacterium</taxon>
    </lineage>
</organism>
<sequence>MLEVNNVGFHYGGGPWVLKDVSLKVADGERIAILGPSGYGKSTLAKLMAGYERPAEGAVLWNGAPLPGRGYCPVQLIYQHPERALNPRWKMRQSLFEAGALDEDVLREVGIRPLWYDRWPIELSGGELQRFCVARVMRSETRVLIADEMTTMLDALSQAHIWNFVLNYADRNGMAVVAITHNRALAERVADRIIHIPELNHVQVDRSSL</sequence>
<protein>
    <submittedName>
        <fullName evidence="6">ABC-type dipeptide/oligopeptide/nickel transport system, ATPase component</fullName>
    </submittedName>
</protein>
<dbReference type="Gene3D" id="3.40.50.300">
    <property type="entry name" value="P-loop containing nucleotide triphosphate hydrolases"/>
    <property type="match status" value="1"/>
</dbReference>
<dbReference type="KEGG" id="sbr:SY1_18630"/>
<dbReference type="GO" id="GO:0016887">
    <property type="term" value="F:ATP hydrolysis activity"/>
    <property type="evidence" value="ECO:0007669"/>
    <property type="project" value="InterPro"/>
</dbReference>
<evidence type="ECO:0000256" key="2">
    <source>
        <dbReference type="ARBA" id="ARBA00022448"/>
    </source>
</evidence>